<proteinExistence type="predicted"/>
<protein>
    <submittedName>
        <fullName evidence="1">Uncharacterized protein</fullName>
    </submittedName>
</protein>
<dbReference type="EMBL" id="JAAGNN010000014">
    <property type="protein sequence ID" value="KAF4080616.1"/>
    <property type="molecule type" value="Genomic_DNA"/>
</dbReference>
<reference evidence="1 2" key="1">
    <citation type="submission" date="2020-02" db="EMBL/GenBank/DDBJ databases">
        <title>A chromosome-scale genome assembly of the black bullhead catfish (Ameiurus melas).</title>
        <authorList>
            <person name="Wen M."/>
            <person name="Zham M."/>
            <person name="Cabau C."/>
            <person name="Klopp C."/>
            <person name="Donnadieu C."/>
            <person name="Roques C."/>
            <person name="Bouchez O."/>
            <person name="Lampietro C."/>
            <person name="Jouanno E."/>
            <person name="Herpin A."/>
            <person name="Louis A."/>
            <person name="Berthelot C."/>
            <person name="Parey E."/>
            <person name="Roest-Crollius H."/>
            <person name="Braasch I."/>
            <person name="Postlethwait J."/>
            <person name="Robinson-Rechavi M."/>
            <person name="Echchiki A."/>
            <person name="Begum T."/>
            <person name="Montfort J."/>
            <person name="Schartl M."/>
            <person name="Bobe J."/>
            <person name="Guiguen Y."/>
        </authorList>
    </citation>
    <scope>NUCLEOTIDE SEQUENCE [LARGE SCALE GENOMIC DNA]</scope>
    <source>
        <strain evidence="1">M_S1</strain>
        <tissue evidence="1">Blood</tissue>
    </source>
</reference>
<name>A0A7J6ACS0_AMEME</name>
<accession>A0A7J6ACS0</accession>
<comment type="caution">
    <text evidence="1">The sequence shown here is derived from an EMBL/GenBank/DDBJ whole genome shotgun (WGS) entry which is preliminary data.</text>
</comment>
<evidence type="ECO:0000313" key="1">
    <source>
        <dbReference type="EMBL" id="KAF4080616.1"/>
    </source>
</evidence>
<dbReference type="AlphaFoldDB" id="A0A7J6ACS0"/>
<organism evidence="1 2">
    <name type="scientific">Ameiurus melas</name>
    <name type="common">Black bullhead</name>
    <name type="synonym">Silurus melas</name>
    <dbReference type="NCBI Taxonomy" id="219545"/>
    <lineage>
        <taxon>Eukaryota</taxon>
        <taxon>Metazoa</taxon>
        <taxon>Chordata</taxon>
        <taxon>Craniata</taxon>
        <taxon>Vertebrata</taxon>
        <taxon>Euteleostomi</taxon>
        <taxon>Actinopterygii</taxon>
        <taxon>Neopterygii</taxon>
        <taxon>Teleostei</taxon>
        <taxon>Ostariophysi</taxon>
        <taxon>Siluriformes</taxon>
        <taxon>Ictaluridae</taxon>
        <taxon>Ameiurus</taxon>
    </lineage>
</organism>
<gene>
    <name evidence="1" type="ORF">AMELA_G00173330</name>
</gene>
<evidence type="ECO:0000313" key="2">
    <source>
        <dbReference type="Proteomes" id="UP000593565"/>
    </source>
</evidence>
<sequence length="100" mass="11189">MHTPIHTLWTLWTCQSAYQVLRYSSIEITAECVSMGSVYCRKGFSGTTVVITEQSPMLAQGVRSLLDKGVIEHVPVPCGIEDFTHVIFMSVKKMGEYGQF</sequence>
<dbReference type="Proteomes" id="UP000593565">
    <property type="component" value="Unassembled WGS sequence"/>
</dbReference>
<keyword evidence="2" id="KW-1185">Reference proteome</keyword>